<dbReference type="Proteomes" id="UP000321393">
    <property type="component" value="Unassembled WGS sequence"/>
</dbReference>
<gene>
    <name evidence="3" type="ORF">E5676_scaffold163G001050</name>
    <name evidence="2" type="ORF">E6C27_scaffold675G001790</name>
</gene>
<dbReference type="Proteomes" id="UP000321947">
    <property type="component" value="Unassembled WGS sequence"/>
</dbReference>
<evidence type="ECO:0000313" key="5">
    <source>
        <dbReference type="Proteomes" id="UP000321947"/>
    </source>
</evidence>
<feature type="region of interest" description="Disordered" evidence="1">
    <location>
        <begin position="47"/>
        <end position="71"/>
    </location>
</feature>
<evidence type="ECO:0000313" key="2">
    <source>
        <dbReference type="EMBL" id="KAA0050150.1"/>
    </source>
</evidence>
<dbReference type="PANTHER" id="PTHR11439">
    <property type="entry name" value="GAG-POL-RELATED RETROTRANSPOSON"/>
    <property type="match status" value="1"/>
</dbReference>
<dbReference type="STRING" id="1194695.A0A5A7U4E7"/>
<dbReference type="AlphaFoldDB" id="A0A5A7U4E7"/>
<organism evidence="2 4">
    <name type="scientific">Cucumis melo var. makuwa</name>
    <name type="common">Oriental melon</name>
    <dbReference type="NCBI Taxonomy" id="1194695"/>
    <lineage>
        <taxon>Eukaryota</taxon>
        <taxon>Viridiplantae</taxon>
        <taxon>Streptophyta</taxon>
        <taxon>Embryophyta</taxon>
        <taxon>Tracheophyta</taxon>
        <taxon>Spermatophyta</taxon>
        <taxon>Magnoliopsida</taxon>
        <taxon>eudicotyledons</taxon>
        <taxon>Gunneridae</taxon>
        <taxon>Pentapetalae</taxon>
        <taxon>rosids</taxon>
        <taxon>fabids</taxon>
        <taxon>Cucurbitales</taxon>
        <taxon>Cucurbitaceae</taxon>
        <taxon>Benincaseae</taxon>
        <taxon>Cucumis</taxon>
    </lineage>
</organism>
<evidence type="ECO:0000256" key="1">
    <source>
        <dbReference type="SAM" id="MobiDB-lite"/>
    </source>
</evidence>
<reference evidence="4 5" key="1">
    <citation type="submission" date="2019-08" db="EMBL/GenBank/DDBJ databases">
        <title>Draft genome sequences of two oriental melons (Cucumis melo L. var makuwa).</title>
        <authorList>
            <person name="Kwon S.-Y."/>
        </authorList>
    </citation>
    <scope>NUCLEOTIDE SEQUENCE [LARGE SCALE GENOMIC DNA]</scope>
    <source>
        <strain evidence="5">cv. Chang Bougi</strain>
        <strain evidence="4">cv. SW 3</strain>
        <tissue evidence="2">Leaf</tissue>
    </source>
</reference>
<name>A0A5A7U4E7_CUCMM</name>
<dbReference type="EMBL" id="SSTD01013547">
    <property type="protein sequence ID" value="TYK06406.1"/>
    <property type="molecule type" value="Genomic_DNA"/>
</dbReference>
<proteinExistence type="predicted"/>
<dbReference type="CDD" id="cd09272">
    <property type="entry name" value="RNase_HI_RT_Ty1"/>
    <property type="match status" value="1"/>
</dbReference>
<feature type="region of interest" description="Disordered" evidence="1">
    <location>
        <begin position="361"/>
        <end position="389"/>
    </location>
</feature>
<evidence type="ECO:0000313" key="4">
    <source>
        <dbReference type="Proteomes" id="UP000321393"/>
    </source>
</evidence>
<accession>A0A5A7U4E7</accession>
<dbReference type="OrthoDB" id="418237at2759"/>
<dbReference type="EMBL" id="SSTE01011930">
    <property type="protein sequence ID" value="KAA0050150.1"/>
    <property type="molecule type" value="Genomic_DNA"/>
</dbReference>
<evidence type="ECO:0000313" key="3">
    <source>
        <dbReference type="EMBL" id="TYK06406.1"/>
    </source>
</evidence>
<comment type="caution">
    <text evidence="2">The sequence shown here is derived from an EMBL/GenBank/DDBJ whole genome shotgun (WGS) entry which is preliminary data.</text>
</comment>
<protein>
    <submittedName>
        <fullName evidence="2">Retrovirus-related Pol polyprotein from transposon TNT 1-94</fullName>
    </submittedName>
</protein>
<dbReference type="PANTHER" id="PTHR11439:SF486">
    <property type="entry name" value="RLK (RECEPTOR-LIKE KINASE) PROTEIN, PUTATIVE-RELATED"/>
    <property type="match status" value="1"/>
</dbReference>
<sequence>MIESINVRILNTENPTSQCVSNDEGVLYSEGPTNNSETSISVKFDKVQGSPDMNSVDMSDQTHDTNPHTSKRCLPVDPSKVAITILQILNSQGYSQIEGVDFGEALPDSTTEIYSVVTRSCMFSSNYPLSDGCKECVPQQRFARGGSDKTMLIKKRRDEFLVAFSNMKQAQLISGFGILLTTTAVLVGYCDVDWVGCTDDRKSTSVEAEYIAASSGGTQLLWMKQMLTEYDILQDTMILYYDNMSAINISKNPAQHSRMKHIDIRYLFIRELTNTKKQDLPHSFNYNESNFQLCSPISVESFRTECSIGLASFSTSKYERGKVSLPKAKSKTPVEPIEHVVVEFDSDNDVALVNVMRQKFGKGKAPQTCVGESSKRDRPPNLSSSEIVY</sequence>